<evidence type="ECO:0000256" key="4">
    <source>
        <dbReference type="PROSITE-ProRule" id="PRU00302"/>
    </source>
</evidence>
<dbReference type="OrthoDB" id="10051774at2759"/>
<feature type="domain" description="Sushi" evidence="5">
    <location>
        <begin position="73"/>
        <end position="131"/>
    </location>
</feature>
<dbReference type="GO" id="GO:0005615">
    <property type="term" value="C:extracellular space"/>
    <property type="evidence" value="ECO:0007669"/>
    <property type="project" value="TreeGrafter"/>
</dbReference>
<protein>
    <recommendedName>
        <fullName evidence="5">Sushi domain-containing protein</fullName>
    </recommendedName>
</protein>
<dbReference type="PANTHER" id="PTHR45785:SF7">
    <property type="entry name" value="COMPLEMENT FACTOR H"/>
    <property type="match status" value="1"/>
</dbReference>
<dbReference type="SMART" id="SM00032">
    <property type="entry name" value="CCP"/>
    <property type="match status" value="2"/>
</dbReference>
<reference evidence="6" key="2">
    <citation type="submission" date="2025-09" db="UniProtKB">
        <authorList>
            <consortium name="Ensembl"/>
        </authorList>
    </citation>
    <scope>IDENTIFICATION</scope>
</reference>
<dbReference type="GeneTree" id="ENSGT00940000163274"/>
<dbReference type="SUPFAM" id="SSF57535">
    <property type="entry name" value="Complement control module/SCR domain"/>
    <property type="match status" value="2"/>
</dbReference>
<dbReference type="Gene3D" id="2.10.70.10">
    <property type="entry name" value="Complement Module, domain 1"/>
    <property type="match status" value="2"/>
</dbReference>
<dbReference type="InterPro" id="IPR051503">
    <property type="entry name" value="ComplSys_Reg/VirEntry_Med"/>
</dbReference>
<dbReference type="PANTHER" id="PTHR45785">
    <property type="entry name" value="COMPLEMENT FACTOR H-RELATED"/>
    <property type="match status" value="1"/>
</dbReference>
<evidence type="ECO:0000259" key="5">
    <source>
        <dbReference type="PROSITE" id="PS50923"/>
    </source>
</evidence>
<evidence type="ECO:0000256" key="2">
    <source>
        <dbReference type="ARBA" id="ARBA00022729"/>
    </source>
</evidence>
<proteinExistence type="predicted"/>
<keyword evidence="1 4" id="KW-0768">Sushi</keyword>
<evidence type="ECO:0000256" key="1">
    <source>
        <dbReference type="ARBA" id="ARBA00022659"/>
    </source>
</evidence>
<evidence type="ECO:0000313" key="6">
    <source>
        <dbReference type="Ensembl" id="ENSSVLP00005008038.1"/>
    </source>
</evidence>
<keyword evidence="3 4" id="KW-1015">Disulfide bond</keyword>
<name>A0A8D2CN97_SCIVU</name>
<feature type="disulfide bond" evidence="4">
    <location>
        <begin position="75"/>
        <end position="118"/>
    </location>
</feature>
<dbReference type="Ensembl" id="ENSSVLT00005008948.1">
    <property type="protein sequence ID" value="ENSSVLP00005008038.1"/>
    <property type="gene ID" value="ENSSVLG00005006551.1"/>
</dbReference>
<dbReference type="GO" id="GO:0001851">
    <property type="term" value="F:complement component C3b binding"/>
    <property type="evidence" value="ECO:0007669"/>
    <property type="project" value="TreeGrafter"/>
</dbReference>
<sequence>YTYTFFSFYLDTSCVNPPRVENANIISNQMRRFPSGERVRYECIKPFEIFGEVEVMCLNGTWTEPPQCKDSTGKCGSPPPIENGDLTSFPRSVYSPGSSVEYQCQSLYQLEGSKTIVCRAGEWSEPPKCLRKYFSVLRGPGKIRAVNTILCCVQENIHKLKKIYSLECFSTTY</sequence>
<dbReference type="InterPro" id="IPR035976">
    <property type="entry name" value="Sushi/SCR/CCP_sf"/>
</dbReference>
<dbReference type="FunFam" id="2.10.70.10:FF:000026">
    <property type="entry name" value="Complement inhibitory factor H"/>
    <property type="match status" value="2"/>
</dbReference>
<dbReference type="AlphaFoldDB" id="A0A8D2CN97"/>
<dbReference type="InterPro" id="IPR000436">
    <property type="entry name" value="Sushi_SCR_CCP_dom"/>
</dbReference>
<evidence type="ECO:0000256" key="3">
    <source>
        <dbReference type="ARBA" id="ARBA00023157"/>
    </source>
</evidence>
<dbReference type="Pfam" id="PF00084">
    <property type="entry name" value="Sushi"/>
    <property type="match status" value="2"/>
</dbReference>
<keyword evidence="7" id="KW-1185">Reference proteome</keyword>
<reference evidence="6" key="1">
    <citation type="submission" date="2025-08" db="UniProtKB">
        <authorList>
            <consortium name="Ensembl"/>
        </authorList>
    </citation>
    <scope>IDENTIFICATION</scope>
</reference>
<keyword evidence="2" id="KW-0732">Signal</keyword>
<feature type="disulfide bond" evidence="4">
    <location>
        <begin position="14"/>
        <end position="57"/>
    </location>
</feature>
<dbReference type="CDD" id="cd00033">
    <property type="entry name" value="CCP"/>
    <property type="match status" value="1"/>
</dbReference>
<evidence type="ECO:0000313" key="7">
    <source>
        <dbReference type="Proteomes" id="UP000694564"/>
    </source>
</evidence>
<feature type="domain" description="Sushi" evidence="5">
    <location>
        <begin position="12"/>
        <end position="70"/>
    </location>
</feature>
<organism evidence="6 7">
    <name type="scientific">Sciurus vulgaris</name>
    <name type="common">Eurasian red squirrel</name>
    <dbReference type="NCBI Taxonomy" id="55149"/>
    <lineage>
        <taxon>Eukaryota</taxon>
        <taxon>Metazoa</taxon>
        <taxon>Chordata</taxon>
        <taxon>Craniata</taxon>
        <taxon>Vertebrata</taxon>
        <taxon>Euteleostomi</taxon>
        <taxon>Mammalia</taxon>
        <taxon>Eutheria</taxon>
        <taxon>Euarchontoglires</taxon>
        <taxon>Glires</taxon>
        <taxon>Rodentia</taxon>
        <taxon>Sciuromorpha</taxon>
        <taxon>Sciuridae</taxon>
        <taxon>Sciurinae</taxon>
        <taxon>Sciurini</taxon>
        <taxon>Sciurus</taxon>
    </lineage>
</organism>
<accession>A0A8D2CN97</accession>
<comment type="caution">
    <text evidence="4">Lacks conserved residue(s) required for the propagation of feature annotation.</text>
</comment>
<dbReference type="PROSITE" id="PS50923">
    <property type="entry name" value="SUSHI"/>
    <property type="match status" value="2"/>
</dbReference>
<dbReference type="GO" id="GO:0006956">
    <property type="term" value="P:complement activation"/>
    <property type="evidence" value="ECO:0007669"/>
    <property type="project" value="TreeGrafter"/>
</dbReference>
<dbReference type="Proteomes" id="UP000694564">
    <property type="component" value="Chromosome 12"/>
</dbReference>